<evidence type="ECO:0000313" key="2">
    <source>
        <dbReference type="EMBL" id="EKD17564.1"/>
    </source>
</evidence>
<dbReference type="InParanoid" id="K1XXN1"/>
<keyword evidence="3" id="KW-1185">Reference proteome</keyword>
<dbReference type="EMBL" id="JH921436">
    <property type="protein sequence ID" value="EKD17564.1"/>
    <property type="molecule type" value="Genomic_DNA"/>
</dbReference>
<sequence>MADHPQNFQPQVGTDTTHGPHLHQYIPRSDGSILVGGVAYIPQHVAVPATVAPVSVPVVSAPIVVQPASPFVQAPYPSNPFYSFLYPSYASLSISMVQPIMVPQQAYIPPPQPMYVPQSVYGYPSASSPYQTYPIPTNPAFSFQQPAYNTVGYTAGEMLTQNMGLAMNSDANKKQEMKPADDDPYRMYWCREQDNTWTQRNRLTIDSGDIGDTRWYSVDGQFYCIRLLDFLCGFDFIGRGQRMAEAPVFSGRGIAALVI</sequence>
<dbReference type="OrthoDB" id="5194044at2759"/>
<name>K1XXN1_MARBU</name>
<feature type="compositionally biased region" description="Polar residues" evidence="1">
    <location>
        <begin position="1"/>
        <end position="17"/>
    </location>
</feature>
<proteinExistence type="predicted"/>
<feature type="region of interest" description="Disordered" evidence="1">
    <location>
        <begin position="1"/>
        <end position="21"/>
    </location>
</feature>
<gene>
    <name evidence="2" type="ORF">MBM_04425</name>
</gene>
<organism evidence="2 3">
    <name type="scientific">Marssonina brunnea f. sp. multigermtubi (strain MB_m1)</name>
    <name type="common">Marssonina leaf spot fungus</name>
    <dbReference type="NCBI Taxonomy" id="1072389"/>
    <lineage>
        <taxon>Eukaryota</taxon>
        <taxon>Fungi</taxon>
        <taxon>Dikarya</taxon>
        <taxon>Ascomycota</taxon>
        <taxon>Pezizomycotina</taxon>
        <taxon>Leotiomycetes</taxon>
        <taxon>Helotiales</taxon>
        <taxon>Drepanopezizaceae</taxon>
        <taxon>Drepanopeziza</taxon>
    </lineage>
</organism>
<dbReference type="eggNOG" id="ENOG502RJSH">
    <property type="taxonomic scope" value="Eukaryota"/>
</dbReference>
<dbReference type="HOGENOM" id="CLU_104258_0_0_1"/>
<evidence type="ECO:0000313" key="3">
    <source>
        <dbReference type="Proteomes" id="UP000006753"/>
    </source>
</evidence>
<reference evidence="2 3" key="1">
    <citation type="journal article" date="2012" name="BMC Genomics">
        <title>Sequencing the genome of Marssonina brunnea reveals fungus-poplar co-evolution.</title>
        <authorList>
            <person name="Zhu S."/>
            <person name="Cao Y.-Z."/>
            <person name="Jiang C."/>
            <person name="Tan B.-Y."/>
            <person name="Wang Z."/>
            <person name="Feng S."/>
            <person name="Zhang L."/>
            <person name="Su X.-H."/>
            <person name="Brejova B."/>
            <person name="Vinar T."/>
            <person name="Xu M."/>
            <person name="Wang M.-X."/>
            <person name="Zhang S.-G."/>
            <person name="Huang M.-R."/>
            <person name="Wu R."/>
            <person name="Zhou Y."/>
        </authorList>
    </citation>
    <scope>NUCLEOTIDE SEQUENCE [LARGE SCALE GENOMIC DNA]</scope>
    <source>
        <strain evidence="2 3">MB_m1</strain>
    </source>
</reference>
<protein>
    <submittedName>
        <fullName evidence="2">Uncharacterized protein</fullName>
    </submittedName>
</protein>
<evidence type="ECO:0000256" key="1">
    <source>
        <dbReference type="SAM" id="MobiDB-lite"/>
    </source>
</evidence>
<dbReference type="STRING" id="1072389.K1XXN1"/>
<dbReference type="AlphaFoldDB" id="K1XXN1"/>
<dbReference type="Proteomes" id="UP000006753">
    <property type="component" value="Unassembled WGS sequence"/>
</dbReference>
<dbReference type="OMA" id="HTYIPRA"/>
<dbReference type="KEGG" id="mbe:MBM_04425"/>
<accession>K1XXN1</accession>